<evidence type="ECO:0000313" key="2">
    <source>
        <dbReference type="EMBL" id="AHM02723.1"/>
    </source>
</evidence>
<sequence length="47" mass="5075">MGQDARCDAPPRYPNRLRKAGRASSSTVIGMPACTVPRSSRDEVKKG</sequence>
<proteinExistence type="predicted"/>
<reference evidence="2 3" key="1">
    <citation type="submission" date="2013-03" db="EMBL/GenBank/DDBJ databases">
        <authorList>
            <person name="Fiebig A."/>
            <person name="Goeker M."/>
            <person name="Klenk H.-P.P."/>
        </authorList>
    </citation>
    <scope>NUCLEOTIDE SEQUENCE [LARGE SCALE GENOMIC DNA]</scope>
    <source>
        <strain evidence="3">DSM 19469</strain>
    </source>
</reference>
<organism evidence="2 3">
    <name type="scientific">Roseicyclus elongatus DSM 19469</name>
    <dbReference type="NCBI Taxonomy" id="1294273"/>
    <lineage>
        <taxon>Bacteria</taxon>
        <taxon>Pseudomonadati</taxon>
        <taxon>Pseudomonadota</taxon>
        <taxon>Alphaproteobacteria</taxon>
        <taxon>Rhodobacterales</taxon>
        <taxon>Roseobacteraceae</taxon>
        <taxon>Roseicyclus</taxon>
    </lineage>
</organism>
<evidence type="ECO:0000313" key="3">
    <source>
        <dbReference type="Proteomes" id="UP000019593"/>
    </source>
</evidence>
<dbReference type="Proteomes" id="UP000019593">
    <property type="component" value="Chromosome"/>
</dbReference>
<accession>W8RNY8</accession>
<protein>
    <submittedName>
        <fullName evidence="2">Uncharacterized protein</fullName>
    </submittedName>
</protein>
<dbReference type="AlphaFoldDB" id="W8RNY8"/>
<gene>
    <name evidence="2" type="ORF">roselon_00268</name>
</gene>
<dbReference type="EMBL" id="CP004372">
    <property type="protein sequence ID" value="AHM02723.1"/>
    <property type="molecule type" value="Genomic_DNA"/>
</dbReference>
<dbReference type="HOGENOM" id="CLU_3172729_0_0_5"/>
<feature type="region of interest" description="Disordered" evidence="1">
    <location>
        <begin position="1"/>
        <end position="26"/>
    </location>
</feature>
<evidence type="ECO:0000256" key="1">
    <source>
        <dbReference type="SAM" id="MobiDB-lite"/>
    </source>
</evidence>
<keyword evidence="3" id="KW-1185">Reference proteome</keyword>
<name>W8RNY8_9RHOB</name>
<dbReference type="KEGG" id="red:roselon_00268"/>